<feature type="domain" description="Myb-like" evidence="6">
    <location>
        <begin position="13"/>
        <end position="64"/>
    </location>
</feature>
<reference evidence="9" key="1">
    <citation type="submission" date="2015-07" db="EMBL/GenBank/DDBJ databases">
        <title>Adaptation to a free-living lifestyle via gene acquisitions in the diplomonad Trepomonas sp. PC1.</title>
        <authorList>
            <person name="Xu F."/>
            <person name="Jerlstrom-Hultqvist J."/>
            <person name="Kolisko M."/>
            <person name="Simpson A.G.B."/>
            <person name="Roger A.J."/>
            <person name="Svard S.G."/>
            <person name="Andersson J.O."/>
        </authorList>
    </citation>
    <scope>NUCLEOTIDE SEQUENCE</scope>
    <source>
        <strain evidence="9">PC1</strain>
    </source>
</reference>
<evidence type="ECO:0000256" key="5">
    <source>
        <dbReference type="SAM" id="MobiDB-lite"/>
    </source>
</evidence>
<gene>
    <name evidence="9" type="ORF">TPC1_16631</name>
</gene>
<dbReference type="CDD" id="cd00167">
    <property type="entry name" value="SANT"/>
    <property type="match status" value="1"/>
</dbReference>
<evidence type="ECO:0000256" key="2">
    <source>
        <dbReference type="ARBA" id="ARBA00023125"/>
    </source>
</evidence>
<feature type="domain" description="HTH myb-type" evidence="8">
    <location>
        <begin position="13"/>
        <end position="68"/>
    </location>
</feature>
<proteinExistence type="predicted"/>
<keyword evidence="3" id="KW-0804">Transcription</keyword>
<protein>
    <submittedName>
        <fullName evidence="9">Myb-like DNA-binding domain-containing protein</fullName>
    </submittedName>
</protein>
<feature type="region of interest" description="Disordered" evidence="5">
    <location>
        <begin position="87"/>
        <end position="129"/>
    </location>
</feature>
<dbReference type="SUPFAM" id="SSF46689">
    <property type="entry name" value="Homeodomain-like"/>
    <property type="match status" value="1"/>
</dbReference>
<dbReference type="InterPro" id="IPR009057">
    <property type="entry name" value="Homeodomain-like_sf"/>
</dbReference>
<organism evidence="9">
    <name type="scientific">Trepomonas sp. PC1</name>
    <dbReference type="NCBI Taxonomy" id="1076344"/>
    <lineage>
        <taxon>Eukaryota</taxon>
        <taxon>Metamonada</taxon>
        <taxon>Diplomonadida</taxon>
        <taxon>Hexamitidae</taxon>
        <taxon>Hexamitinae</taxon>
        <taxon>Trepomonas</taxon>
    </lineage>
</organism>
<keyword evidence="1" id="KW-0805">Transcription regulation</keyword>
<dbReference type="InterPro" id="IPR001005">
    <property type="entry name" value="SANT/Myb"/>
</dbReference>
<evidence type="ECO:0000256" key="3">
    <source>
        <dbReference type="ARBA" id="ARBA00023163"/>
    </source>
</evidence>
<evidence type="ECO:0000259" key="6">
    <source>
        <dbReference type="PROSITE" id="PS50090"/>
    </source>
</evidence>
<evidence type="ECO:0000259" key="7">
    <source>
        <dbReference type="PROSITE" id="PS51293"/>
    </source>
</evidence>
<sequence>YFEIQQEIKSQRRIQKQSGLWTNEEHIHFLNVIKLLGIGRWKEVSEIIGSRTSGQCQVHYFKMKQRLQCTDEEFLAQVQTSQLVQIQKEQKGQKSRSKSTPNKSQEYSKSHSDLFSYSDDTRRLPFDEM</sequence>
<dbReference type="PROSITE" id="PS50090">
    <property type="entry name" value="MYB_LIKE"/>
    <property type="match status" value="1"/>
</dbReference>
<feature type="compositionally biased region" description="Basic and acidic residues" evidence="5">
    <location>
        <begin position="119"/>
        <end position="129"/>
    </location>
</feature>
<keyword evidence="2 9" id="KW-0238">DNA-binding</keyword>
<evidence type="ECO:0000259" key="8">
    <source>
        <dbReference type="PROSITE" id="PS51294"/>
    </source>
</evidence>
<keyword evidence="4" id="KW-0539">Nucleus</keyword>
<dbReference type="Pfam" id="PF00249">
    <property type="entry name" value="Myb_DNA-binding"/>
    <property type="match status" value="1"/>
</dbReference>
<feature type="domain" description="SANT" evidence="7">
    <location>
        <begin position="21"/>
        <end position="68"/>
    </location>
</feature>
<dbReference type="GO" id="GO:0003677">
    <property type="term" value="F:DNA binding"/>
    <property type="evidence" value="ECO:0007669"/>
    <property type="project" value="UniProtKB-KW"/>
</dbReference>
<evidence type="ECO:0000256" key="4">
    <source>
        <dbReference type="ARBA" id="ARBA00023242"/>
    </source>
</evidence>
<dbReference type="Gene3D" id="1.10.10.60">
    <property type="entry name" value="Homeodomain-like"/>
    <property type="match status" value="1"/>
</dbReference>
<dbReference type="InterPro" id="IPR017884">
    <property type="entry name" value="SANT_dom"/>
</dbReference>
<feature type="non-terminal residue" evidence="9">
    <location>
        <position position="1"/>
    </location>
</feature>
<accession>A0A146K871</accession>
<dbReference type="EMBL" id="GDID01004927">
    <property type="protein sequence ID" value="JAP91679.1"/>
    <property type="molecule type" value="Transcribed_RNA"/>
</dbReference>
<evidence type="ECO:0000256" key="1">
    <source>
        <dbReference type="ARBA" id="ARBA00023015"/>
    </source>
</evidence>
<name>A0A146K871_9EUKA</name>
<dbReference type="SMART" id="SM00717">
    <property type="entry name" value="SANT"/>
    <property type="match status" value="1"/>
</dbReference>
<dbReference type="InterPro" id="IPR017930">
    <property type="entry name" value="Myb_dom"/>
</dbReference>
<evidence type="ECO:0000313" key="9">
    <source>
        <dbReference type="EMBL" id="JAP91679.1"/>
    </source>
</evidence>
<dbReference type="AlphaFoldDB" id="A0A146K871"/>
<dbReference type="PANTHER" id="PTHR12802">
    <property type="entry name" value="SWI/SNF COMPLEX-RELATED"/>
    <property type="match status" value="1"/>
</dbReference>
<feature type="non-terminal residue" evidence="9">
    <location>
        <position position="129"/>
    </location>
</feature>
<dbReference type="PROSITE" id="PS51294">
    <property type="entry name" value="HTH_MYB"/>
    <property type="match status" value="1"/>
</dbReference>
<dbReference type="PROSITE" id="PS51293">
    <property type="entry name" value="SANT"/>
    <property type="match status" value="1"/>
</dbReference>